<dbReference type="AlphaFoldDB" id="A0A1G2MBL1"/>
<evidence type="ECO:0000313" key="2">
    <source>
        <dbReference type="EMBL" id="OHA21094.1"/>
    </source>
</evidence>
<sequence>MYFRAEARRRKPEAAARTERGGARMARRIFQRKKPVNAYETECFYCGTIVAIVTLARIMGYSADNADLI</sequence>
<name>A0A1G2MBL1_9BACT</name>
<feature type="region of interest" description="Disordered" evidence="1">
    <location>
        <begin position="1"/>
        <end position="20"/>
    </location>
</feature>
<organism evidence="2 3">
    <name type="scientific">Candidatus Taylorbacteria bacterium RIFCSPHIGHO2_02_49_25</name>
    <dbReference type="NCBI Taxonomy" id="1802305"/>
    <lineage>
        <taxon>Bacteria</taxon>
        <taxon>Candidatus Tayloriibacteriota</taxon>
    </lineage>
</organism>
<reference evidence="2 3" key="1">
    <citation type="journal article" date="2016" name="Nat. Commun.">
        <title>Thousands of microbial genomes shed light on interconnected biogeochemical processes in an aquifer system.</title>
        <authorList>
            <person name="Anantharaman K."/>
            <person name="Brown C.T."/>
            <person name="Hug L.A."/>
            <person name="Sharon I."/>
            <person name="Castelle C.J."/>
            <person name="Probst A.J."/>
            <person name="Thomas B.C."/>
            <person name="Singh A."/>
            <person name="Wilkins M.J."/>
            <person name="Karaoz U."/>
            <person name="Brodie E.L."/>
            <person name="Williams K.H."/>
            <person name="Hubbard S.S."/>
            <person name="Banfield J.F."/>
        </authorList>
    </citation>
    <scope>NUCLEOTIDE SEQUENCE [LARGE SCALE GENOMIC DNA]</scope>
</reference>
<gene>
    <name evidence="2" type="ORF">A2W52_01635</name>
</gene>
<dbReference type="Proteomes" id="UP000176493">
    <property type="component" value="Unassembled WGS sequence"/>
</dbReference>
<comment type="caution">
    <text evidence="2">The sequence shown here is derived from an EMBL/GenBank/DDBJ whole genome shotgun (WGS) entry which is preliminary data.</text>
</comment>
<evidence type="ECO:0000256" key="1">
    <source>
        <dbReference type="SAM" id="MobiDB-lite"/>
    </source>
</evidence>
<protein>
    <submittedName>
        <fullName evidence="2">Uncharacterized protein</fullName>
    </submittedName>
</protein>
<evidence type="ECO:0000313" key="3">
    <source>
        <dbReference type="Proteomes" id="UP000176493"/>
    </source>
</evidence>
<accession>A0A1G2MBL1</accession>
<dbReference type="EMBL" id="MHRJ01000052">
    <property type="protein sequence ID" value="OHA21094.1"/>
    <property type="molecule type" value="Genomic_DNA"/>
</dbReference>
<proteinExistence type="predicted"/>